<dbReference type="PANTHER" id="PTHR33529">
    <property type="entry name" value="SLR0882 PROTEIN-RELATED"/>
    <property type="match status" value="1"/>
</dbReference>
<feature type="transmembrane region" description="Helical" evidence="6">
    <location>
        <begin position="380"/>
        <end position="400"/>
    </location>
</feature>
<keyword evidence="4 6" id="KW-1133">Transmembrane helix</keyword>
<gene>
    <name evidence="7" type="ORF">E1J38_009545</name>
</gene>
<evidence type="ECO:0000256" key="4">
    <source>
        <dbReference type="ARBA" id="ARBA00022989"/>
    </source>
</evidence>
<sequence length="798" mass="90771">MKILDRYILTTYLKTFISVFVILILIFILQTLWLYIKELAGKDLDLPVIAKFLMYFLPKLIPLILPLTILLSSIMVFGSFAENYEFAAMKSTGISLQRAMSGLSIFIVGLAITTFFFSNNVIPWAELNSYNLRRNIAKLKPAMAIAEGQFNEINNYNIKVEKKSGENDKFLEDVTIHIKGSDGRKNATTIKSKTGELASRKDSDVLKLILYNGNYYSDVTPSKPEERKKIPFAKSSFEKYIINIDLSEMDNVDLDDKSYTDKYNMLNIRGLNKAIDSIENRKADSYGNLSKILIQRSSVATKQSVVKTTESEVEKEQPIDSINYSGSILDLFNTRKKLELIESASRGITSAQQIISSKKTSFKREKTELNKHYISLHEKFALGFACIILFFVGAPLGALIRKGGIGLPMVIAILLFLTYHFIGIFATNSAKNGSFNPILATWFSTLILLPLSIFLTKRATADRKIFEGDGLFEFLKNVFRIKKKETKKDTSTFDISDTEYDALNSYDNNKLINIAKNHKEFGYKTIYRNTALAILNKRGITNEQLKFSGDFTNREYEQTITLKNKFEEDAKLTLILYVLAYPITIIGGVFKNNWFPSLGVSLLIVGIIFWGLFIASFIKTVVGETNYRKHVGKGINVNYVLLHVLGIPLYFVVYFLQKEELKKDLNLGITESNNINEKNIELDRASKVILKNYHDHSKFTIVLYSVGIVLFFLFFIFKNNKLPQLELASIQLSIVSLVLFVIYYIKSILNIKQLYNRTKNGKKPPILLLILGIIFYVIAYPLLGKKIKEDFGINTLDS</sequence>
<feature type="transmembrane region" description="Helical" evidence="6">
    <location>
        <begin position="99"/>
        <end position="117"/>
    </location>
</feature>
<evidence type="ECO:0000256" key="2">
    <source>
        <dbReference type="ARBA" id="ARBA00022475"/>
    </source>
</evidence>
<dbReference type="OrthoDB" id="1096108at2"/>
<dbReference type="Pfam" id="PF03739">
    <property type="entry name" value="LptF_LptG"/>
    <property type="match status" value="1"/>
</dbReference>
<feature type="transmembrane region" description="Helical" evidence="6">
    <location>
        <begin position="56"/>
        <end position="78"/>
    </location>
</feature>
<dbReference type="AlphaFoldDB" id="A0A562YFI5"/>
<keyword evidence="3 6" id="KW-0812">Transmembrane</keyword>
<evidence type="ECO:0000313" key="8">
    <source>
        <dbReference type="Proteomes" id="UP000295814"/>
    </source>
</evidence>
<feature type="transmembrane region" description="Helical" evidence="6">
    <location>
        <begin position="572"/>
        <end position="590"/>
    </location>
</feature>
<evidence type="ECO:0000256" key="5">
    <source>
        <dbReference type="ARBA" id="ARBA00023136"/>
    </source>
</evidence>
<feature type="transmembrane region" description="Helical" evidence="6">
    <location>
        <begin position="407"/>
        <end position="426"/>
    </location>
</feature>
<dbReference type="PANTHER" id="PTHR33529:SF6">
    <property type="entry name" value="YJGP_YJGQ FAMILY PERMEASE"/>
    <property type="match status" value="1"/>
</dbReference>
<feature type="transmembrane region" description="Helical" evidence="6">
    <location>
        <begin position="12"/>
        <end position="36"/>
    </location>
</feature>
<comment type="subcellular location">
    <subcellularLocation>
        <location evidence="1">Cell membrane</location>
        <topology evidence="1">Multi-pass membrane protein</topology>
    </subcellularLocation>
</comment>
<organism evidence="7 8">
    <name type="scientific">Seonamhaeicola sediminis</name>
    <dbReference type="NCBI Taxonomy" id="2528206"/>
    <lineage>
        <taxon>Bacteria</taxon>
        <taxon>Pseudomonadati</taxon>
        <taxon>Bacteroidota</taxon>
        <taxon>Flavobacteriia</taxon>
        <taxon>Flavobacteriales</taxon>
        <taxon>Flavobacteriaceae</taxon>
    </lineage>
</organism>
<proteinExistence type="predicted"/>
<accession>A0A562YFI5</accession>
<dbReference type="InterPro" id="IPR005495">
    <property type="entry name" value="LptG/LptF_permease"/>
</dbReference>
<keyword evidence="8" id="KW-1185">Reference proteome</keyword>
<feature type="transmembrane region" description="Helical" evidence="6">
    <location>
        <begin position="765"/>
        <end position="783"/>
    </location>
</feature>
<dbReference type="EMBL" id="SMZJ02000004">
    <property type="protein sequence ID" value="TWO33093.1"/>
    <property type="molecule type" value="Genomic_DNA"/>
</dbReference>
<evidence type="ECO:0000256" key="3">
    <source>
        <dbReference type="ARBA" id="ARBA00022692"/>
    </source>
</evidence>
<dbReference type="GO" id="GO:0043190">
    <property type="term" value="C:ATP-binding cassette (ABC) transporter complex"/>
    <property type="evidence" value="ECO:0007669"/>
    <property type="project" value="TreeGrafter"/>
</dbReference>
<feature type="transmembrane region" description="Helical" evidence="6">
    <location>
        <begin position="438"/>
        <end position="456"/>
    </location>
</feature>
<evidence type="ECO:0000256" key="6">
    <source>
        <dbReference type="SAM" id="Phobius"/>
    </source>
</evidence>
<evidence type="ECO:0000313" key="7">
    <source>
        <dbReference type="EMBL" id="TWO33093.1"/>
    </source>
</evidence>
<feature type="transmembrane region" description="Helical" evidence="6">
    <location>
        <begin position="596"/>
        <end position="618"/>
    </location>
</feature>
<reference evidence="7 8" key="1">
    <citation type="submission" date="2019-07" db="EMBL/GenBank/DDBJ databases">
        <title>Seonamhaeicola sp. W255 draft genome.</title>
        <authorList>
            <person name="Zhang X.-Y."/>
            <person name="Zhang R."/>
            <person name="Zhong Y.-L."/>
            <person name="Du Z.-J."/>
        </authorList>
    </citation>
    <scope>NUCLEOTIDE SEQUENCE [LARGE SCALE GENOMIC DNA]</scope>
    <source>
        <strain evidence="7 8">W255</strain>
    </source>
</reference>
<dbReference type="GO" id="GO:0015920">
    <property type="term" value="P:lipopolysaccharide transport"/>
    <property type="evidence" value="ECO:0007669"/>
    <property type="project" value="TreeGrafter"/>
</dbReference>
<protein>
    <submittedName>
        <fullName evidence="7">YjgP/YjgQ family permease</fullName>
    </submittedName>
</protein>
<feature type="transmembrane region" description="Helical" evidence="6">
    <location>
        <begin position="724"/>
        <end position="745"/>
    </location>
</feature>
<keyword evidence="5 6" id="KW-0472">Membrane</keyword>
<name>A0A562YFI5_9FLAO</name>
<keyword evidence="2" id="KW-1003">Cell membrane</keyword>
<dbReference type="Proteomes" id="UP000295814">
    <property type="component" value="Unassembled WGS sequence"/>
</dbReference>
<feature type="transmembrane region" description="Helical" evidence="6">
    <location>
        <begin position="639"/>
        <end position="657"/>
    </location>
</feature>
<comment type="caution">
    <text evidence="7">The sequence shown here is derived from an EMBL/GenBank/DDBJ whole genome shotgun (WGS) entry which is preliminary data.</text>
</comment>
<feature type="transmembrane region" description="Helical" evidence="6">
    <location>
        <begin position="699"/>
        <end position="717"/>
    </location>
</feature>
<evidence type="ECO:0000256" key="1">
    <source>
        <dbReference type="ARBA" id="ARBA00004651"/>
    </source>
</evidence>